<name>A0A2U3AQF3_9BACL</name>
<gene>
    <name evidence="1" type="ORF">DEX24_02705</name>
</gene>
<accession>A0A2U3AQF3</accession>
<evidence type="ECO:0000313" key="2">
    <source>
        <dbReference type="Proteomes" id="UP000245938"/>
    </source>
</evidence>
<dbReference type="RefSeq" id="WP_109304856.1">
    <property type="nucleotide sequence ID" value="NZ_BJUF01000002.1"/>
</dbReference>
<organism evidence="1 2">
    <name type="scientific">Kurthia sibirica</name>
    <dbReference type="NCBI Taxonomy" id="202750"/>
    <lineage>
        <taxon>Bacteria</taxon>
        <taxon>Bacillati</taxon>
        <taxon>Bacillota</taxon>
        <taxon>Bacilli</taxon>
        <taxon>Bacillales</taxon>
        <taxon>Caryophanaceae</taxon>
        <taxon>Kurthia</taxon>
    </lineage>
</organism>
<comment type="caution">
    <text evidence="1">The sequence shown here is derived from an EMBL/GenBank/DDBJ whole genome shotgun (WGS) entry which is preliminary data.</text>
</comment>
<evidence type="ECO:0000313" key="1">
    <source>
        <dbReference type="EMBL" id="PWI26685.1"/>
    </source>
</evidence>
<protein>
    <submittedName>
        <fullName evidence="1">Uncharacterized protein</fullName>
    </submittedName>
</protein>
<dbReference type="EMBL" id="QFVR01000002">
    <property type="protein sequence ID" value="PWI26685.1"/>
    <property type="molecule type" value="Genomic_DNA"/>
</dbReference>
<dbReference type="AlphaFoldDB" id="A0A2U3AQF3"/>
<reference evidence="1 2" key="1">
    <citation type="submission" date="2018-05" db="EMBL/GenBank/DDBJ databases">
        <title>Kurthia sibirica genome sequence.</title>
        <authorList>
            <person name="Maclea K.S."/>
            <person name="Goen A.E."/>
        </authorList>
    </citation>
    <scope>NUCLEOTIDE SEQUENCE [LARGE SCALE GENOMIC DNA]</scope>
    <source>
        <strain evidence="1 2">ATCC 49154</strain>
    </source>
</reference>
<dbReference type="Proteomes" id="UP000245938">
    <property type="component" value="Unassembled WGS sequence"/>
</dbReference>
<proteinExistence type="predicted"/>
<dbReference type="OrthoDB" id="2455498at2"/>
<keyword evidence="2" id="KW-1185">Reference proteome</keyword>
<sequence length="427" mass="50779">MMKSNSDSEQTLDRMAIRYLQAPQVKKVKERYVQDAKERIPQYFSPEKRMHAQAMTIEDIQQQGLPIEIFWRMVEYNLNAKEGMSINRLSNIDEHIDYLASEYVVYHERIHRDFDGEDQKQQLTQLDNVFTRSFDRMVNYYINTVGKFFERNDIKDESAIMFQSITELYLRKIHLYANFIRLEPDYAQVAHTEDQWLLRDSYFMGDVLRLIISKLYPQCILMPTTMYTETELSLAGIIFQSANKWLITQKSTAVSEEQLGIELGLFAMKINLILQKNDISNDLRHKITTVYSSFYNYKIADINKRQQEATENIYKLENDLYAALDENIVSHWTKKLNQYVLNEDIAGVFVEGIPNALSMFKQKVEHGNALERYQMNNEWFQFYNDSTTITYNHSNLFTYKLRLNDWNDFVEKVNLDLKWQYYSQPTL</sequence>